<dbReference type="Proteomes" id="UP000886597">
    <property type="component" value="Unassembled WGS sequence"/>
</dbReference>
<dbReference type="EMBL" id="BKBQ01000010">
    <property type="protein sequence ID" value="GEQ54010.1"/>
    <property type="molecule type" value="Genomic_DNA"/>
</dbReference>
<evidence type="ECO:0008006" key="6">
    <source>
        <dbReference type="Google" id="ProtNLM"/>
    </source>
</evidence>
<reference evidence="3" key="1">
    <citation type="submission" date="2019-08" db="EMBL/GenBank/DDBJ databases">
        <authorList>
            <person name="Ishikawa M."/>
            <person name="Suzuki T."/>
            <person name="Matsutani M."/>
        </authorList>
    </citation>
    <scope>NUCLEOTIDE SEQUENCE</scope>
    <source>
        <strain evidence="3">7C1</strain>
        <strain evidence="2">8C4</strain>
    </source>
</reference>
<dbReference type="RefSeq" id="WP_124006164.1">
    <property type="nucleotide sequence ID" value="NZ_BJYN01000047.1"/>
</dbReference>
<comment type="caution">
    <text evidence="3">The sequence shown here is derived from an EMBL/GenBank/DDBJ whole genome shotgun (WGS) entry which is preliminary data.</text>
</comment>
<keyword evidence="1" id="KW-0472">Membrane</keyword>
<dbReference type="KEGG" id="tkr:C7K43_06740"/>
<evidence type="ECO:0000313" key="5">
    <source>
        <dbReference type="Proteomes" id="UP000886607"/>
    </source>
</evidence>
<dbReference type="Proteomes" id="UP000886607">
    <property type="component" value="Unassembled WGS sequence"/>
</dbReference>
<sequence length="109" mass="12462">MEKSRQGKGSKIKASLERLRELALAFFSLMLWIFSLLAFVTVIFTLLGVDLYYVQLIRTILKITRTDLMTLIMLNLIGGIIIIAYLTITYNFGPFKKRGAGINENEKEK</sequence>
<name>A0AAN4UAR3_9ENTE</name>
<protein>
    <recommendedName>
        <fullName evidence="6">Poly-beta-1,6-N-acetyl-D-glucosamine synthesis protein IcaD</fullName>
    </recommendedName>
</protein>
<keyword evidence="1" id="KW-1133">Transmembrane helix</keyword>
<dbReference type="EMBL" id="BKBO01000009">
    <property type="protein sequence ID" value="GEQ48957.1"/>
    <property type="molecule type" value="Genomic_DNA"/>
</dbReference>
<dbReference type="GeneID" id="69985638"/>
<keyword evidence="1" id="KW-0812">Transmembrane</keyword>
<evidence type="ECO:0000313" key="2">
    <source>
        <dbReference type="EMBL" id="GEQ48957.1"/>
    </source>
</evidence>
<accession>A0AAN4UAR3</accession>
<evidence type="ECO:0000313" key="3">
    <source>
        <dbReference type="EMBL" id="GEQ54010.1"/>
    </source>
</evidence>
<keyword evidence="5" id="KW-1185">Reference proteome</keyword>
<evidence type="ECO:0000256" key="1">
    <source>
        <dbReference type="SAM" id="Phobius"/>
    </source>
</evidence>
<proteinExistence type="predicted"/>
<feature type="transmembrane region" description="Helical" evidence="1">
    <location>
        <begin position="68"/>
        <end position="88"/>
    </location>
</feature>
<reference evidence="3" key="2">
    <citation type="journal article" date="2020" name="Int. Dairy J.">
        <title>Lactic acid bacterial diversity in Brie cheese focusing on salt concentration and pH of isolation medium and characterisation of halophilic and alkaliphilic lactic acid bacterial isolates.</title>
        <authorList>
            <person name="Unno R."/>
            <person name="Matsutani M."/>
            <person name="Suzuki T."/>
            <person name="Kodama K."/>
            <person name="Matsushita H."/>
            <person name="Yamasato K."/>
            <person name="Koizumi Y."/>
            <person name="Ishikawa M."/>
        </authorList>
    </citation>
    <scope>NUCLEOTIDE SEQUENCE</scope>
    <source>
        <strain evidence="3">7C1</strain>
        <strain evidence="2">8C4</strain>
    </source>
</reference>
<gene>
    <name evidence="2" type="ORF">TK11N_08090</name>
    <name evidence="3" type="ORF">TK2N_08540</name>
</gene>
<feature type="transmembrane region" description="Helical" evidence="1">
    <location>
        <begin position="21"/>
        <end position="48"/>
    </location>
</feature>
<dbReference type="AlphaFoldDB" id="A0AAN4UAR3"/>
<evidence type="ECO:0000313" key="4">
    <source>
        <dbReference type="Proteomes" id="UP000886597"/>
    </source>
</evidence>
<organism evidence="3 4">
    <name type="scientific">Tetragenococcus koreensis</name>
    <dbReference type="NCBI Taxonomy" id="290335"/>
    <lineage>
        <taxon>Bacteria</taxon>
        <taxon>Bacillati</taxon>
        <taxon>Bacillota</taxon>
        <taxon>Bacilli</taxon>
        <taxon>Lactobacillales</taxon>
        <taxon>Enterococcaceae</taxon>
        <taxon>Tetragenococcus</taxon>
    </lineage>
</organism>